<evidence type="ECO:0008006" key="4">
    <source>
        <dbReference type="Google" id="ProtNLM"/>
    </source>
</evidence>
<keyword evidence="1" id="KW-0812">Transmembrane</keyword>
<feature type="transmembrane region" description="Helical" evidence="1">
    <location>
        <begin position="18"/>
        <end position="39"/>
    </location>
</feature>
<dbReference type="RefSeq" id="WP_269445794.1">
    <property type="nucleotide sequence ID" value="NZ_CP097463.1"/>
</dbReference>
<reference evidence="2" key="1">
    <citation type="submission" date="2022-05" db="EMBL/GenBank/DDBJ databases">
        <title>Jatrophihabitans sp. SB3-54 whole genome sequence.</title>
        <authorList>
            <person name="Suh M.K."/>
            <person name="Eom M.K."/>
            <person name="Kim J.S."/>
            <person name="Kim H.S."/>
            <person name="Do H.E."/>
            <person name="Shin Y.K."/>
            <person name="Lee J.-S."/>
        </authorList>
    </citation>
    <scope>NUCLEOTIDE SEQUENCE</scope>
    <source>
        <strain evidence="2">SB3-54</strain>
    </source>
</reference>
<proteinExistence type="predicted"/>
<evidence type="ECO:0000313" key="3">
    <source>
        <dbReference type="Proteomes" id="UP001164693"/>
    </source>
</evidence>
<keyword evidence="1" id="KW-0472">Membrane</keyword>
<gene>
    <name evidence="2" type="ORF">M6B22_10925</name>
</gene>
<sequence>MSAPPPAPAVPAATRRRLYVFSGAVALIAVLVASGYLVYGASNRGPSATSIVVSYLRALARSDAAAALAMGTAPADRSRLTPQVLHSQQELAPIHDITVVDSRSGDYGAVVRVKYLLGQTPVDDEINVIRRGTGWALPSVAVNVEVSGASYLPAPTALGVPLADTGEVWMFPGVLTFGSTQSDFALTPSTAVFTDPDAPAMVSPQAVLTPDGRSAATAALQSALGRCVSSRSLAPADCPQRIPRSALPGLRTGTARWQQPAGYGALSYTVDDRHADLVHASGRLTFSLEYRATAGRHIVSRKSAVAAPVSATIDFSTEPPVARLS</sequence>
<organism evidence="2 3">
    <name type="scientific">Jatrophihabitans cynanchi</name>
    <dbReference type="NCBI Taxonomy" id="2944128"/>
    <lineage>
        <taxon>Bacteria</taxon>
        <taxon>Bacillati</taxon>
        <taxon>Actinomycetota</taxon>
        <taxon>Actinomycetes</taxon>
        <taxon>Jatrophihabitantales</taxon>
        <taxon>Jatrophihabitantaceae</taxon>
        <taxon>Jatrophihabitans</taxon>
    </lineage>
</organism>
<keyword evidence="3" id="KW-1185">Reference proteome</keyword>
<evidence type="ECO:0000256" key="1">
    <source>
        <dbReference type="SAM" id="Phobius"/>
    </source>
</evidence>
<keyword evidence="1" id="KW-1133">Transmembrane helix</keyword>
<evidence type="ECO:0000313" key="2">
    <source>
        <dbReference type="EMBL" id="WAX59252.1"/>
    </source>
</evidence>
<accession>A0ABY7K6W7</accession>
<dbReference type="EMBL" id="CP097463">
    <property type="protein sequence ID" value="WAX59252.1"/>
    <property type="molecule type" value="Genomic_DNA"/>
</dbReference>
<protein>
    <recommendedName>
        <fullName evidence="4">DUF4878 domain-containing protein</fullName>
    </recommendedName>
</protein>
<dbReference type="Proteomes" id="UP001164693">
    <property type="component" value="Chromosome"/>
</dbReference>
<name>A0ABY7K6W7_9ACTN</name>